<accession>A0AA88DME8</accession>
<gene>
    <name evidence="2" type="ORF">TIFTF001_027126</name>
</gene>
<dbReference type="PANTHER" id="PTHR34741:SF2">
    <property type="entry name" value="VESICLE TRANSPORT PROTEIN"/>
    <property type="match status" value="1"/>
</dbReference>
<dbReference type="PANTHER" id="PTHR34741">
    <property type="entry name" value="IMAP FAMILY MEMBER 1, PUTATIVE-RELATED"/>
    <property type="match status" value="1"/>
</dbReference>
<organism evidence="2 3">
    <name type="scientific">Ficus carica</name>
    <name type="common">Common fig</name>
    <dbReference type="NCBI Taxonomy" id="3494"/>
    <lineage>
        <taxon>Eukaryota</taxon>
        <taxon>Viridiplantae</taxon>
        <taxon>Streptophyta</taxon>
        <taxon>Embryophyta</taxon>
        <taxon>Tracheophyta</taxon>
        <taxon>Spermatophyta</taxon>
        <taxon>Magnoliopsida</taxon>
        <taxon>eudicotyledons</taxon>
        <taxon>Gunneridae</taxon>
        <taxon>Pentapetalae</taxon>
        <taxon>rosids</taxon>
        <taxon>fabids</taxon>
        <taxon>Rosales</taxon>
        <taxon>Moraceae</taxon>
        <taxon>Ficeae</taxon>
        <taxon>Ficus</taxon>
    </lineage>
</organism>
<feature type="transmembrane region" description="Helical" evidence="1">
    <location>
        <begin position="87"/>
        <end position="104"/>
    </location>
</feature>
<feature type="transmembrane region" description="Helical" evidence="1">
    <location>
        <begin position="56"/>
        <end position="78"/>
    </location>
</feature>
<proteinExistence type="predicted"/>
<comment type="caution">
    <text evidence="2">The sequence shown here is derived from an EMBL/GenBank/DDBJ whole genome shotgun (WGS) entry which is preliminary data.</text>
</comment>
<dbReference type="EMBL" id="BTGU01000074">
    <property type="protein sequence ID" value="GMN58029.1"/>
    <property type="molecule type" value="Genomic_DNA"/>
</dbReference>
<evidence type="ECO:0000313" key="3">
    <source>
        <dbReference type="Proteomes" id="UP001187192"/>
    </source>
</evidence>
<reference evidence="2" key="1">
    <citation type="submission" date="2023-07" db="EMBL/GenBank/DDBJ databases">
        <title>draft genome sequence of fig (Ficus carica).</title>
        <authorList>
            <person name="Takahashi T."/>
            <person name="Nishimura K."/>
        </authorList>
    </citation>
    <scope>NUCLEOTIDE SEQUENCE</scope>
</reference>
<evidence type="ECO:0000256" key="1">
    <source>
        <dbReference type="SAM" id="Phobius"/>
    </source>
</evidence>
<sequence length="133" mass="14361">MRLSSSVVDSGAANDVLQGNGNRSTYWANALLPVCFGTSTALTMMSVQARSEIPTIIHLVLLGVMLATASFLVSKFIVPKFPTTAHVFERVGVFVMVTAFFIAMSDPLPIYLKATTWVVYVVSLLVILVCSCL</sequence>
<evidence type="ECO:0000313" key="2">
    <source>
        <dbReference type="EMBL" id="GMN58029.1"/>
    </source>
</evidence>
<protein>
    <submittedName>
        <fullName evidence="2">Uncharacterized protein</fullName>
    </submittedName>
</protein>
<keyword evidence="1" id="KW-0812">Transmembrane</keyword>
<name>A0AA88DME8_FICCA</name>
<feature type="transmembrane region" description="Helical" evidence="1">
    <location>
        <begin position="26"/>
        <end position="44"/>
    </location>
</feature>
<keyword evidence="1" id="KW-0472">Membrane</keyword>
<dbReference type="AlphaFoldDB" id="A0AA88DME8"/>
<feature type="transmembrane region" description="Helical" evidence="1">
    <location>
        <begin position="110"/>
        <end position="130"/>
    </location>
</feature>
<keyword evidence="3" id="KW-1185">Reference proteome</keyword>
<dbReference type="Proteomes" id="UP001187192">
    <property type="component" value="Unassembled WGS sequence"/>
</dbReference>
<keyword evidence="1" id="KW-1133">Transmembrane helix</keyword>